<dbReference type="GO" id="GO:0045087">
    <property type="term" value="P:innate immune response"/>
    <property type="evidence" value="ECO:0000318"/>
    <property type="project" value="GO_Central"/>
</dbReference>
<dbReference type="SUPFAM" id="SSF50494">
    <property type="entry name" value="Trypsin-like serine proteases"/>
    <property type="match status" value="1"/>
</dbReference>
<dbReference type="EMBL" id="GL732608">
    <property type="protein sequence ID" value="EFX71696.1"/>
    <property type="molecule type" value="Genomic_DNA"/>
</dbReference>
<dbReference type="InterPro" id="IPR001314">
    <property type="entry name" value="Peptidase_S1A"/>
</dbReference>
<sequence>MSSSVNPSDAMGLERSNSGMLVDGLTPPKFGYIIGGSEVNPDDSERHKYMVHIRRFVIDDVTTNDTLSIPWCGGTLISEWHILTAAHCLFNDQGELSNEIEIFLGVNAIPPNGLIELLYSTSIKRTVSMDGILIHDDFNQLGKGENDIAILKMDTRVILNENPGVSLIKLPEKCNDCTVDYAGKRIIAVGWGLTSSDGMSSPNMMQVELAVNSKEECEKQFSVAYNDEYQLCTVPSSTKGTCQGDSGGPIIVDGVQIGITSHGPAKCEEGGVYTRVSAYINNGWITDKMKV</sequence>
<dbReference type="GO" id="GO:0005615">
    <property type="term" value="C:extracellular space"/>
    <property type="evidence" value="ECO:0000318"/>
    <property type="project" value="GO_Central"/>
</dbReference>
<dbReference type="STRING" id="6669.E9H990"/>
<dbReference type="GO" id="GO:0004252">
    <property type="term" value="F:serine-type endopeptidase activity"/>
    <property type="evidence" value="ECO:0007669"/>
    <property type="project" value="InterPro"/>
</dbReference>
<dbReference type="HOGENOM" id="CLU_006842_7_4_1"/>
<dbReference type="OrthoDB" id="10051896at2759"/>
<name>E9H990_DAPPU</name>
<evidence type="ECO:0000256" key="3">
    <source>
        <dbReference type="ARBA" id="ARBA00022801"/>
    </source>
</evidence>
<dbReference type="Proteomes" id="UP000000305">
    <property type="component" value="Unassembled WGS sequence"/>
</dbReference>
<evidence type="ECO:0000256" key="5">
    <source>
        <dbReference type="ARBA" id="ARBA00023157"/>
    </source>
</evidence>
<feature type="domain" description="Peptidase S1" evidence="7">
    <location>
        <begin position="33"/>
        <end position="290"/>
    </location>
</feature>
<dbReference type="SMART" id="SM00020">
    <property type="entry name" value="Tryp_SPc"/>
    <property type="match status" value="1"/>
</dbReference>
<dbReference type="PROSITE" id="PS50240">
    <property type="entry name" value="TRYPSIN_DOM"/>
    <property type="match status" value="1"/>
</dbReference>
<dbReference type="InterPro" id="IPR009003">
    <property type="entry name" value="Peptidase_S1_PA"/>
</dbReference>
<evidence type="ECO:0000313" key="8">
    <source>
        <dbReference type="EMBL" id="EFX71696.1"/>
    </source>
</evidence>
<keyword evidence="4 6" id="KW-0720">Serine protease</keyword>
<evidence type="ECO:0000256" key="2">
    <source>
        <dbReference type="ARBA" id="ARBA00022670"/>
    </source>
</evidence>
<reference evidence="8 9" key="1">
    <citation type="journal article" date="2011" name="Science">
        <title>The ecoresponsive genome of Daphnia pulex.</title>
        <authorList>
            <person name="Colbourne J.K."/>
            <person name="Pfrender M.E."/>
            <person name="Gilbert D."/>
            <person name="Thomas W.K."/>
            <person name="Tucker A."/>
            <person name="Oakley T.H."/>
            <person name="Tokishita S."/>
            <person name="Aerts A."/>
            <person name="Arnold G.J."/>
            <person name="Basu M.K."/>
            <person name="Bauer D.J."/>
            <person name="Caceres C.E."/>
            <person name="Carmel L."/>
            <person name="Casola C."/>
            <person name="Choi J.H."/>
            <person name="Detter J.C."/>
            <person name="Dong Q."/>
            <person name="Dusheyko S."/>
            <person name="Eads B.D."/>
            <person name="Frohlich T."/>
            <person name="Geiler-Samerotte K.A."/>
            <person name="Gerlach D."/>
            <person name="Hatcher P."/>
            <person name="Jogdeo S."/>
            <person name="Krijgsveld J."/>
            <person name="Kriventseva E.V."/>
            <person name="Kultz D."/>
            <person name="Laforsch C."/>
            <person name="Lindquist E."/>
            <person name="Lopez J."/>
            <person name="Manak J.R."/>
            <person name="Muller J."/>
            <person name="Pangilinan J."/>
            <person name="Patwardhan R.P."/>
            <person name="Pitluck S."/>
            <person name="Pritham E.J."/>
            <person name="Rechtsteiner A."/>
            <person name="Rho M."/>
            <person name="Rogozin I.B."/>
            <person name="Sakarya O."/>
            <person name="Salamov A."/>
            <person name="Schaack S."/>
            <person name="Shapiro H."/>
            <person name="Shiga Y."/>
            <person name="Skalitzky C."/>
            <person name="Smith Z."/>
            <person name="Souvorov A."/>
            <person name="Sung W."/>
            <person name="Tang Z."/>
            <person name="Tsuchiya D."/>
            <person name="Tu H."/>
            <person name="Vos H."/>
            <person name="Wang M."/>
            <person name="Wolf Y.I."/>
            <person name="Yamagata H."/>
            <person name="Yamada T."/>
            <person name="Ye Y."/>
            <person name="Shaw J.R."/>
            <person name="Andrews J."/>
            <person name="Crease T.J."/>
            <person name="Tang H."/>
            <person name="Lucas S.M."/>
            <person name="Robertson H.M."/>
            <person name="Bork P."/>
            <person name="Koonin E.V."/>
            <person name="Zdobnov E.M."/>
            <person name="Grigoriev I.V."/>
            <person name="Lynch M."/>
            <person name="Boore J.L."/>
        </authorList>
    </citation>
    <scope>NUCLEOTIDE SEQUENCE [LARGE SCALE GENOMIC DNA]</scope>
</reference>
<dbReference type="InterPro" id="IPR050430">
    <property type="entry name" value="Peptidase_S1"/>
</dbReference>
<accession>E9H990</accession>
<dbReference type="CDD" id="cd00190">
    <property type="entry name" value="Tryp_SPc"/>
    <property type="match status" value="1"/>
</dbReference>
<dbReference type="InterPro" id="IPR043504">
    <property type="entry name" value="Peptidase_S1_PA_chymotrypsin"/>
</dbReference>
<dbReference type="PROSITE" id="PS00135">
    <property type="entry name" value="TRYPSIN_SER"/>
    <property type="match status" value="1"/>
</dbReference>
<dbReference type="InParanoid" id="E9H990"/>
<dbReference type="PANTHER" id="PTHR24276">
    <property type="entry name" value="POLYSERASE-RELATED"/>
    <property type="match status" value="1"/>
</dbReference>
<dbReference type="Gene3D" id="2.40.10.10">
    <property type="entry name" value="Trypsin-like serine proteases"/>
    <property type="match status" value="1"/>
</dbReference>
<proteinExistence type="inferred from homology"/>
<dbReference type="eggNOG" id="KOG3627">
    <property type="taxonomic scope" value="Eukaryota"/>
</dbReference>
<keyword evidence="9" id="KW-1185">Reference proteome</keyword>
<dbReference type="PROSITE" id="PS00134">
    <property type="entry name" value="TRYPSIN_HIS"/>
    <property type="match status" value="1"/>
</dbReference>
<evidence type="ECO:0000256" key="1">
    <source>
        <dbReference type="ARBA" id="ARBA00007664"/>
    </source>
</evidence>
<dbReference type="InterPro" id="IPR033116">
    <property type="entry name" value="TRYPSIN_SER"/>
</dbReference>
<dbReference type="AlphaFoldDB" id="E9H990"/>
<keyword evidence="3 6" id="KW-0378">Hydrolase</keyword>
<dbReference type="PANTHER" id="PTHR24276:SF98">
    <property type="entry name" value="FI18310P1-RELATED"/>
    <property type="match status" value="1"/>
</dbReference>
<dbReference type="PRINTS" id="PR00722">
    <property type="entry name" value="CHYMOTRYPSIN"/>
</dbReference>
<dbReference type="InterPro" id="IPR018114">
    <property type="entry name" value="TRYPSIN_HIS"/>
</dbReference>
<keyword evidence="5" id="KW-1015">Disulfide bond</keyword>
<comment type="similarity">
    <text evidence="1">Belongs to the peptidase S1 family.</text>
</comment>
<evidence type="ECO:0000313" key="9">
    <source>
        <dbReference type="Proteomes" id="UP000000305"/>
    </source>
</evidence>
<dbReference type="InterPro" id="IPR001254">
    <property type="entry name" value="Trypsin_dom"/>
</dbReference>
<dbReference type="OMA" id="GSCHANN"/>
<gene>
    <name evidence="8" type="ORF">DAPPUDRAFT_308787</name>
</gene>
<keyword evidence="2 6" id="KW-0645">Protease</keyword>
<evidence type="ECO:0000259" key="7">
    <source>
        <dbReference type="PROSITE" id="PS50240"/>
    </source>
</evidence>
<dbReference type="Pfam" id="PF00089">
    <property type="entry name" value="Trypsin"/>
    <property type="match status" value="1"/>
</dbReference>
<evidence type="ECO:0000256" key="6">
    <source>
        <dbReference type="RuleBase" id="RU363034"/>
    </source>
</evidence>
<dbReference type="KEGG" id="dpx:DAPPUDRAFT_308787"/>
<protein>
    <recommendedName>
        <fullName evidence="7">Peptidase S1 domain-containing protein</fullName>
    </recommendedName>
</protein>
<dbReference type="PhylomeDB" id="E9H990"/>
<evidence type="ECO:0000256" key="4">
    <source>
        <dbReference type="ARBA" id="ARBA00022825"/>
    </source>
</evidence>
<dbReference type="GO" id="GO:0006508">
    <property type="term" value="P:proteolysis"/>
    <property type="evidence" value="ECO:0007669"/>
    <property type="project" value="UniProtKB-KW"/>
</dbReference>
<organism evidence="8 9">
    <name type="scientific">Daphnia pulex</name>
    <name type="common">Water flea</name>
    <dbReference type="NCBI Taxonomy" id="6669"/>
    <lineage>
        <taxon>Eukaryota</taxon>
        <taxon>Metazoa</taxon>
        <taxon>Ecdysozoa</taxon>
        <taxon>Arthropoda</taxon>
        <taxon>Crustacea</taxon>
        <taxon>Branchiopoda</taxon>
        <taxon>Diplostraca</taxon>
        <taxon>Cladocera</taxon>
        <taxon>Anomopoda</taxon>
        <taxon>Daphniidae</taxon>
        <taxon>Daphnia</taxon>
    </lineage>
</organism>